<evidence type="ECO:0000313" key="2">
    <source>
        <dbReference type="EMBL" id="KAI7736097.1"/>
    </source>
</evidence>
<gene>
    <name evidence="2" type="ORF">M8C21_014937</name>
</gene>
<evidence type="ECO:0000256" key="1">
    <source>
        <dbReference type="SAM" id="SignalP"/>
    </source>
</evidence>
<evidence type="ECO:0000313" key="3">
    <source>
        <dbReference type="Proteomes" id="UP001206925"/>
    </source>
</evidence>
<name>A0AAD5C6F9_AMBAR</name>
<dbReference type="PROSITE" id="PS51257">
    <property type="entry name" value="PROKAR_LIPOPROTEIN"/>
    <property type="match status" value="1"/>
</dbReference>
<feature type="signal peptide" evidence="1">
    <location>
        <begin position="1"/>
        <end position="23"/>
    </location>
</feature>
<organism evidence="2 3">
    <name type="scientific">Ambrosia artemisiifolia</name>
    <name type="common">Common ragweed</name>
    <dbReference type="NCBI Taxonomy" id="4212"/>
    <lineage>
        <taxon>Eukaryota</taxon>
        <taxon>Viridiplantae</taxon>
        <taxon>Streptophyta</taxon>
        <taxon>Embryophyta</taxon>
        <taxon>Tracheophyta</taxon>
        <taxon>Spermatophyta</taxon>
        <taxon>Magnoliopsida</taxon>
        <taxon>eudicotyledons</taxon>
        <taxon>Gunneridae</taxon>
        <taxon>Pentapetalae</taxon>
        <taxon>asterids</taxon>
        <taxon>campanulids</taxon>
        <taxon>Asterales</taxon>
        <taxon>Asteraceae</taxon>
        <taxon>Asteroideae</taxon>
        <taxon>Heliantheae alliance</taxon>
        <taxon>Heliantheae</taxon>
        <taxon>Ambrosia</taxon>
    </lineage>
</organism>
<comment type="caution">
    <text evidence="2">The sequence shown here is derived from an EMBL/GenBank/DDBJ whole genome shotgun (WGS) entry which is preliminary data.</text>
</comment>
<dbReference type="AlphaFoldDB" id="A0AAD5C6F9"/>
<protein>
    <submittedName>
        <fullName evidence="2">Uncharacterized protein</fullName>
    </submittedName>
</protein>
<accession>A0AAD5C6F9</accession>
<dbReference type="EMBL" id="JAMZMK010009376">
    <property type="protein sequence ID" value="KAI7736097.1"/>
    <property type="molecule type" value="Genomic_DNA"/>
</dbReference>
<keyword evidence="1" id="KW-0732">Signal</keyword>
<dbReference type="Proteomes" id="UP001206925">
    <property type="component" value="Unassembled WGS sequence"/>
</dbReference>
<sequence>MNKINALVLFLIVITCTCSSVSCTSSNNDDQNIAMVVNNDQTPTIKMTIQADFDPIEFGRLILKRPAANCYGIDEDCSWSLLPCCEGLYCSSGTCVRDTDCYPQGTSCNLIGKPCCWPLMCSKWGGGGTCSPR</sequence>
<feature type="chain" id="PRO_5042261687" evidence="1">
    <location>
        <begin position="24"/>
        <end position="133"/>
    </location>
</feature>
<reference evidence="2" key="1">
    <citation type="submission" date="2022-06" db="EMBL/GenBank/DDBJ databases">
        <title>Uncovering the hologenomic basis of an extraordinary plant invasion.</title>
        <authorList>
            <person name="Bieker V.C."/>
            <person name="Martin M.D."/>
            <person name="Gilbert T."/>
            <person name="Hodgins K."/>
            <person name="Battlay P."/>
            <person name="Petersen B."/>
            <person name="Wilson J."/>
        </authorList>
    </citation>
    <scope>NUCLEOTIDE SEQUENCE</scope>
    <source>
        <strain evidence="2">AA19_3_7</strain>
        <tissue evidence="2">Leaf</tissue>
    </source>
</reference>
<proteinExistence type="predicted"/>
<keyword evidence="3" id="KW-1185">Reference proteome</keyword>